<organism evidence="3 4">
    <name type="scientific">Oedothorax gibbosus</name>
    <dbReference type="NCBI Taxonomy" id="931172"/>
    <lineage>
        <taxon>Eukaryota</taxon>
        <taxon>Metazoa</taxon>
        <taxon>Ecdysozoa</taxon>
        <taxon>Arthropoda</taxon>
        <taxon>Chelicerata</taxon>
        <taxon>Arachnida</taxon>
        <taxon>Araneae</taxon>
        <taxon>Araneomorphae</taxon>
        <taxon>Entelegynae</taxon>
        <taxon>Araneoidea</taxon>
        <taxon>Linyphiidae</taxon>
        <taxon>Erigoninae</taxon>
        <taxon>Oedothorax</taxon>
    </lineage>
</organism>
<dbReference type="Proteomes" id="UP000827092">
    <property type="component" value="Unassembled WGS sequence"/>
</dbReference>
<keyword evidence="2" id="KW-0812">Transmembrane</keyword>
<feature type="compositionally biased region" description="Polar residues" evidence="1">
    <location>
        <begin position="48"/>
        <end position="60"/>
    </location>
</feature>
<name>A0AAV6UVM1_9ARAC</name>
<keyword evidence="2" id="KW-0472">Membrane</keyword>
<evidence type="ECO:0000313" key="4">
    <source>
        <dbReference type="Proteomes" id="UP000827092"/>
    </source>
</evidence>
<evidence type="ECO:0000256" key="1">
    <source>
        <dbReference type="SAM" id="MobiDB-lite"/>
    </source>
</evidence>
<feature type="transmembrane region" description="Helical" evidence="2">
    <location>
        <begin position="97"/>
        <end position="117"/>
    </location>
</feature>
<accession>A0AAV6UVM1</accession>
<evidence type="ECO:0000256" key="2">
    <source>
        <dbReference type="SAM" id="Phobius"/>
    </source>
</evidence>
<feature type="region of interest" description="Disordered" evidence="1">
    <location>
        <begin position="44"/>
        <end position="80"/>
    </location>
</feature>
<dbReference type="EMBL" id="JAFNEN010000245">
    <property type="protein sequence ID" value="KAG8188234.1"/>
    <property type="molecule type" value="Genomic_DNA"/>
</dbReference>
<proteinExistence type="predicted"/>
<evidence type="ECO:0000313" key="3">
    <source>
        <dbReference type="EMBL" id="KAG8188234.1"/>
    </source>
</evidence>
<keyword evidence="2" id="KW-1133">Transmembrane helix</keyword>
<protein>
    <submittedName>
        <fullName evidence="3">Uncharacterized protein</fullName>
    </submittedName>
</protein>
<sequence length="123" mass="13431">MRIYHRRSSATREKLQLQQNGLSPASALRLQVLGACGHRDSLNVPSRPRSQSLFPGSPNSLGVPARSRSASFSGPSRSIDPLTASQEEHIFQCYTRVMYIMLVGLAAAVLGLTVYGIRNFSTL</sequence>
<keyword evidence="4" id="KW-1185">Reference proteome</keyword>
<feature type="compositionally biased region" description="Low complexity" evidence="1">
    <location>
        <begin position="64"/>
        <end position="78"/>
    </location>
</feature>
<gene>
    <name evidence="3" type="ORF">JTE90_018824</name>
</gene>
<reference evidence="3 4" key="1">
    <citation type="journal article" date="2022" name="Nat. Ecol. Evol.">
        <title>A masculinizing supergene underlies an exaggerated male reproductive morph in a spider.</title>
        <authorList>
            <person name="Hendrickx F."/>
            <person name="De Corte Z."/>
            <person name="Sonet G."/>
            <person name="Van Belleghem S.M."/>
            <person name="Kostlbacher S."/>
            <person name="Vangestel C."/>
        </authorList>
    </citation>
    <scope>NUCLEOTIDE SEQUENCE [LARGE SCALE GENOMIC DNA]</scope>
    <source>
        <strain evidence="3">W744_W776</strain>
    </source>
</reference>
<comment type="caution">
    <text evidence="3">The sequence shown here is derived from an EMBL/GenBank/DDBJ whole genome shotgun (WGS) entry which is preliminary data.</text>
</comment>
<dbReference type="AlphaFoldDB" id="A0AAV6UVM1"/>